<evidence type="ECO:0000259" key="2">
    <source>
        <dbReference type="Pfam" id="PF12612"/>
    </source>
</evidence>
<dbReference type="GO" id="GO:0048487">
    <property type="term" value="F:beta-tubulin binding"/>
    <property type="evidence" value="ECO:0007669"/>
    <property type="project" value="InterPro"/>
</dbReference>
<evidence type="ECO:0000256" key="1">
    <source>
        <dbReference type="ARBA" id="ARBA00023186"/>
    </source>
</evidence>
<dbReference type="Pfam" id="PF23579">
    <property type="entry name" value="ARM_TBCD"/>
    <property type="match status" value="1"/>
</dbReference>
<dbReference type="PANTHER" id="PTHR12658:SF0">
    <property type="entry name" value="TUBULIN-SPECIFIC CHAPERONE D"/>
    <property type="match status" value="1"/>
</dbReference>
<dbReference type="PANTHER" id="PTHR12658">
    <property type="entry name" value="BETA-TUBULIN COFACTOR D"/>
    <property type="match status" value="1"/>
</dbReference>
<sequence>MSPDDLTAFTRAPEFIEQAKVLTDVDFALEPSPADDLVEQRTLASLCSMLDEYQEQSYLLDPSLDALVSPLLATLRAQVRTQGSNLASNRIARLARLVYFVTKVRGAKTIVRFFPHEVSDLSLLVSLLTPAPDSVPTTSTLSSSASAPWELRYLLLLWLSLCVRLPFSLALLAPHTATQVEHLARWWLARSHGREGDAAAEVLGRYFARADVDPARLVGWCEEELTSEGDRPALALPLLTSLLLVLSTAPPPHLTPLLPRLYALLALLPAPADGRAGAGAARARAKLAGRWAVLALGAAGEGRGDERGEGDGEGEGEVDVDVPEEVEVVVGELIEGLSHPDSLPRYSSAKYLSRLSLLLPLPLASQVLDAVLAALDDALSPAPAGRDRGARGEAAAQGACLAVGEMARRGVLRRLEGAEEEGEVVGRVVECAMQALAYDHLTTLHPIGSSVRDSASYVLWSLSRTLPASALSPSQAQRLAERLLCTACLDRDVSVRRAASAAWQEAVGRWGIFPHGIAILRQVDFFTVSVRHRAFLEAAVAVASYTPYRSAIVSHLVGHQGGTGTAHYDAEIRALAARALGKVVAGAEAEAAAAARGEGEGGEEDGEERGLARRLVREQVDALAQTKDVAKLHGVLLSLAALAEAVEALAVSEREELRRQVFAAVCALHPSTRSLPRNHLVLSAALSALARSAPSASASGSPSAGPPSPTVPPAWSEIVRLACDRSEEAVHAAAGDALRAVSRAVDCSVEIDHLLADLDSRSPTRQQAAALLLGRATYGPDPTPASASVPGRAAPRHSERLPAVVRRLERFVRREGPGCAGSIEARRNGVEALAAVLVAPPGAALADADPSLLSSALEALLGGFSDYTTDQRGDVGSWVRASTIGAFSALVCAGTLLPGRGQGVVDCAVGAMAKQAVERLDGVREAAGRGLMEMWGRGGRADEGGELMRAREVWERIASEERWNWRDLNWASERILPLLKVPEYRDAVLEGAVLASTAFSSSTPFLDFALLLPPLPSSSSPRDAYTLLSLLSSLYTLGKTHVASNRLFVPLLSLVASLAETGALDEVALEGTDAPEPAQGPKVLRNFLALACSGVVRIKNPARLGAAAKLVTAFLALPSPVARAAAPKLAQFLAHPLPWLRQQTADELFGALSALGLIEQEENDDEGRGGELERLLTETVWASEGAQQPAESVAQLVGTLIVRGV</sequence>
<dbReference type="EMBL" id="SOZI01000068">
    <property type="protein sequence ID" value="TNY20405.1"/>
    <property type="molecule type" value="Genomic_DNA"/>
</dbReference>
<dbReference type="STRING" id="5288.A0A5C5FUR5"/>
<dbReference type="OrthoDB" id="1735853at2759"/>
<feature type="domain" description="Tubulin-folding cofactor D C-terminal" evidence="2">
    <location>
        <begin position="907"/>
        <end position="1102"/>
    </location>
</feature>
<dbReference type="Pfam" id="PF25767">
    <property type="entry name" value="ARM_TBCD_2nd"/>
    <property type="match status" value="1"/>
</dbReference>
<evidence type="ECO:0000313" key="4">
    <source>
        <dbReference type="EMBL" id="TNY20405.1"/>
    </source>
</evidence>
<reference evidence="4 5" key="1">
    <citation type="submission" date="2019-03" db="EMBL/GenBank/DDBJ databases">
        <title>Rhodosporidium diobovatum UCD-FST 08-225 genome sequencing, assembly, and annotation.</title>
        <authorList>
            <person name="Fakankun I.U."/>
            <person name="Fristensky B."/>
            <person name="Levin D.B."/>
        </authorList>
    </citation>
    <scope>NUCLEOTIDE SEQUENCE [LARGE SCALE GENOMIC DNA]</scope>
    <source>
        <strain evidence="4 5">UCD-FST 08-225</strain>
    </source>
</reference>
<dbReference type="InterPro" id="IPR011989">
    <property type="entry name" value="ARM-like"/>
</dbReference>
<proteinExistence type="predicted"/>
<dbReference type="AlphaFoldDB" id="A0A5C5FUR5"/>
<keyword evidence="1" id="KW-0143">Chaperone</keyword>
<evidence type="ECO:0000259" key="3">
    <source>
        <dbReference type="Pfam" id="PF25767"/>
    </source>
</evidence>
<dbReference type="InterPro" id="IPR022577">
    <property type="entry name" value="TBCD_C"/>
</dbReference>
<dbReference type="InterPro" id="IPR033162">
    <property type="entry name" value="TBCD"/>
</dbReference>
<dbReference type="SUPFAM" id="SSF48371">
    <property type="entry name" value="ARM repeat"/>
    <property type="match status" value="1"/>
</dbReference>
<organism evidence="4 5">
    <name type="scientific">Rhodotorula diobovata</name>
    <dbReference type="NCBI Taxonomy" id="5288"/>
    <lineage>
        <taxon>Eukaryota</taxon>
        <taxon>Fungi</taxon>
        <taxon>Dikarya</taxon>
        <taxon>Basidiomycota</taxon>
        <taxon>Pucciniomycotina</taxon>
        <taxon>Microbotryomycetes</taxon>
        <taxon>Sporidiobolales</taxon>
        <taxon>Sporidiobolaceae</taxon>
        <taxon>Rhodotorula</taxon>
    </lineage>
</organism>
<name>A0A5C5FUR5_9BASI</name>
<dbReference type="InterPro" id="IPR016024">
    <property type="entry name" value="ARM-type_fold"/>
</dbReference>
<comment type="caution">
    <text evidence="4">The sequence shown here is derived from an EMBL/GenBank/DDBJ whole genome shotgun (WGS) entry which is preliminary data.</text>
</comment>
<dbReference type="GO" id="GO:0007021">
    <property type="term" value="P:tubulin complex assembly"/>
    <property type="evidence" value="ECO:0007669"/>
    <property type="project" value="InterPro"/>
</dbReference>
<protein>
    <submittedName>
        <fullName evidence="4">Armadillo-type protein</fullName>
    </submittedName>
</protein>
<dbReference type="Gene3D" id="1.25.10.10">
    <property type="entry name" value="Leucine-rich Repeat Variant"/>
    <property type="match status" value="1"/>
</dbReference>
<dbReference type="GO" id="GO:0000226">
    <property type="term" value="P:microtubule cytoskeleton organization"/>
    <property type="evidence" value="ECO:0007669"/>
    <property type="project" value="TreeGrafter"/>
</dbReference>
<dbReference type="Proteomes" id="UP000311382">
    <property type="component" value="Unassembled WGS sequence"/>
</dbReference>
<dbReference type="GO" id="GO:0005096">
    <property type="term" value="F:GTPase activator activity"/>
    <property type="evidence" value="ECO:0007669"/>
    <property type="project" value="InterPro"/>
</dbReference>
<feature type="domain" description="Tubulin-folding cofactor D ARM repeats" evidence="3">
    <location>
        <begin position="313"/>
        <end position="517"/>
    </location>
</feature>
<dbReference type="InterPro" id="IPR058033">
    <property type="entry name" value="ARM_TBCD_2nd"/>
</dbReference>
<gene>
    <name evidence="4" type="ORF">DMC30DRAFT_417037</name>
</gene>
<keyword evidence="5" id="KW-1185">Reference proteome</keyword>
<accession>A0A5C5FUR5</accession>
<dbReference type="Pfam" id="PF12612">
    <property type="entry name" value="TFCD_C"/>
    <property type="match status" value="1"/>
</dbReference>
<evidence type="ECO:0000313" key="5">
    <source>
        <dbReference type="Proteomes" id="UP000311382"/>
    </source>
</evidence>
<dbReference type="GO" id="GO:0007023">
    <property type="term" value="P:post-chaperonin tubulin folding pathway"/>
    <property type="evidence" value="ECO:0007669"/>
    <property type="project" value="InterPro"/>
</dbReference>